<dbReference type="EMBL" id="JAHUZN010000009">
    <property type="protein sequence ID" value="KAG8484454.1"/>
    <property type="molecule type" value="Genomic_DNA"/>
</dbReference>
<dbReference type="PANTHER" id="PTHR31388">
    <property type="entry name" value="PEROXIDASE 72-RELATED"/>
    <property type="match status" value="1"/>
</dbReference>
<dbReference type="CDD" id="cd00693">
    <property type="entry name" value="secretory_peroxidase"/>
    <property type="match status" value="2"/>
</dbReference>
<keyword evidence="5" id="KW-0575">Peroxidase</keyword>
<dbReference type="PRINTS" id="PR00461">
    <property type="entry name" value="PLPEROXIDASE"/>
</dbReference>
<evidence type="ECO:0000256" key="4">
    <source>
        <dbReference type="ARBA" id="ARBA00012313"/>
    </source>
</evidence>
<keyword evidence="19" id="KW-0732">Signal</keyword>
<evidence type="ECO:0000256" key="17">
    <source>
        <dbReference type="PIRSR" id="PIRSR600823-5"/>
    </source>
</evidence>
<sequence>MGMAPRFNFLLHAFLCLALATTSFSLSPKFYDNLCPQALPAIKRIVEAAVHREPQMGASLLRLHFHDCFVNGCDGSLLLDSTSAFETEKNARGNFNSVRGFEVVDQIMVQVDRVCGRPVVSCADILAVAARDSVLALGGPTWKVRLGRRDSTTASRALADSVLPSASMDLPALISNFKNQGLNTRDLVALSGGHTIGLSQCVIFRNRIYNATNIDPAFAKERRATCPRTGGNTNLAPFDPTLARFDTAYFKNLVKERGLLTSDQALFSGGSTDKLVETYSKNPDAFWLLASEQSHFAQLSRLNNLDWMELSNLGCKNNKPTIKKTMEIGGHLAIDTNLSLLSSQRLDVAHPNHRLAEINPENIRIPTYAVSKRAGVGSKGARLVFPPVPGQVALRSLAKAGSISITHCDNQMVCPPERATRSFLFKPWFLKLLTNAGRSIDAEGSTLSANVLLAVVESLLPKRTFHVGPPSYNNLAYELISILDNKKIKVLNITATTESRAATAKISAQETTGRPQTLSTSALIWSTTSNPRTEFKFPRAFFSVSKEDAKLGDKHCDKSWEVRKSGGCKSQPKEGVKKEIGGGNHGLILMSEKSVRDNLNSMRVLEVFLEEIIEKELKKEKLKPPAASSQQPRLKTEAVNQTRNKQQNTTPTSSRLSHGFPHQFPSSRLPLVSSCSHRFFLISQLLSQCLSPSFACHQESSGGRCPQGAPHGNSDLTLYYTKLIFILLQGCDGSLLLDSTSSFETEKNARGNLNSVRGFEVVDQIKAEVDRVCGRPVVSCADILAVAARDSVVALGGPTWKVRLGRRDSTTASRTLADSVLPSASMDLPALVNNFKNQGLNKKDLVALSGGHTIGLSQCVIFRNRIYNATNIDPAFAKERRATCPRTGGNTNLAPFDPTPARFDTAYFKNLVKEKGLLTSDQALFSGGSTDKLVETYSKNPDAFWVDFGKSMIRMGNIKPLTGKQGQIRVNCRKVN</sequence>
<dbReference type="AlphaFoldDB" id="A0A8J5YFV3"/>
<feature type="binding site" evidence="15">
    <location>
        <position position="239"/>
    </location>
    <ligand>
        <name>Ca(2+)</name>
        <dbReference type="ChEBI" id="CHEBI:29108"/>
        <label>2</label>
    </ligand>
</feature>
<feature type="region of interest" description="Disordered" evidence="18">
    <location>
        <begin position="620"/>
        <end position="660"/>
    </location>
</feature>
<evidence type="ECO:0000313" key="22">
    <source>
        <dbReference type="Proteomes" id="UP000701853"/>
    </source>
</evidence>
<comment type="cofactor">
    <cofactor evidence="15">
        <name>Ca(2+)</name>
        <dbReference type="ChEBI" id="CHEBI:29108"/>
    </cofactor>
    <text evidence="15">Binds 2 calcium ions per subunit.</text>
</comment>
<feature type="binding site" evidence="15">
    <location>
        <position position="195"/>
    </location>
    <ligand>
        <name>Ca(2+)</name>
        <dbReference type="ChEBI" id="CHEBI:29108"/>
        <label>2</label>
    </ligand>
</feature>
<comment type="function">
    <text evidence="2">Removal of H(2)O(2), oxidation of toxic reductants, biosynthesis and degradation of lignin, suberization, auxin catabolism, response to environmental stresses such as wounding, pathogen attack and oxidative stress. These functions might be dependent on each isozyme/isoform in each plant tissue.</text>
</comment>
<feature type="domain" description="Plant heme peroxidase family profile" evidence="20">
    <location>
        <begin position="727"/>
        <end position="976"/>
    </location>
</feature>
<dbReference type="GO" id="GO:0140825">
    <property type="term" value="F:lactoperoxidase activity"/>
    <property type="evidence" value="ECO:0007669"/>
    <property type="project" value="UniProtKB-EC"/>
</dbReference>
<dbReference type="SUPFAM" id="SSF48113">
    <property type="entry name" value="Heme-dependent peroxidases"/>
    <property type="match status" value="2"/>
</dbReference>
<feature type="chain" id="PRO_5035238265" description="peroxidase" evidence="19">
    <location>
        <begin position="21"/>
        <end position="976"/>
    </location>
</feature>
<evidence type="ECO:0000256" key="19">
    <source>
        <dbReference type="SAM" id="SignalP"/>
    </source>
</evidence>
<feature type="disulfide bond" evidence="17">
    <location>
        <begin position="68"/>
        <end position="73"/>
    </location>
</feature>
<feature type="active site" description="Proton acceptor" evidence="13">
    <location>
        <position position="66"/>
    </location>
</feature>
<dbReference type="InterPro" id="IPR019793">
    <property type="entry name" value="Peroxidases_heam-ligand_BS"/>
</dbReference>
<keyword evidence="11 17" id="KW-1015">Disulfide bond</keyword>
<feature type="site" description="Transition state stabilizer" evidence="16">
    <location>
        <position position="62"/>
    </location>
</feature>
<gene>
    <name evidence="21" type="ORF">CXB51_023904</name>
</gene>
<feature type="compositionally biased region" description="Polar residues" evidence="18">
    <location>
        <begin position="627"/>
        <end position="656"/>
    </location>
</feature>
<dbReference type="Gene3D" id="1.10.420.10">
    <property type="entry name" value="Peroxidase, domain 2"/>
    <property type="match status" value="2"/>
</dbReference>
<dbReference type="PROSITE" id="PS00435">
    <property type="entry name" value="PEROXIDASE_1"/>
    <property type="match status" value="2"/>
</dbReference>
<dbReference type="PANTHER" id="PTHR31388:SF225">
    <property type="entry name" value="PEROXIDASE"/>
    <property type="match status" value="1"/>
</dbReference>
<feature type="binding site" evidence="14">
    <location>
        <position position="164"/>
    </location>
    <ligand>
        <name>substrate</name>
    </ligand>
</feature>
<dbReference type="InterPro" id="IPR000823">
    <property type="entry name" value="Peroxidase_pln"/>
</dbReference>
<evidence type="ECO:0000256" key="8">
    <source>
        <dbReference type="ARBA" id="ARBA00022837"/>
    </source>
</evidence>
<comment type="catalytic activity">
    <reaction evidence="1">
        <text>2 a phenolic donor + H2O2 = 2 a phenolic radical donor + 2 H2O</text>
        <dbReference type="Rhea" id="RHEA:56136"/>
        <dbReference type="ChEBI" id="CHEBI:15377"/>
        <dbReference type="ChEBI" id="CHEBI:16240"/>
        <dbReference type="ChEBI" id="CHEBI:139520"/>
        <dbReference type="ChEBI" id="CHEBI:139521"/>
        <dbReference type="EC" id="1.11.1.7"/>
    </reaction>
</comment>
<dbReference type="GO" id="GO:0006979">
    <property type="term" value="P:response to oxidative stress"/>
    <property type="evidence" value="ECO:0007669"/>
    <property type="project" value="InterPro"/>
</dbReference>
<keyword evidence="9" id="KW-0560">Oxidoreductase</keyword>
<evidence type="ECO:0000256" key="15">
    <source>
        <dbReference type="PIRSR" id="PIRSR600823-3"/>
    </source>
</evidence>
<dbReference type="GO" id="GO:0020037">
    <property type="term" value="F:heme binding"/>
    <property type="evidence" value="ECO:0007669"/>
    <property type="project" value="InterPro"/>
</dbReference>
<feature type="disulfide bond" evidence="17">
    <location>
        <begin position="35"/>
        <end position="115"/>
    </location>
</feature>
<evidence type="ECO:0000259" key="20">
    <source>
        <dbReference type="PROSITE" id="PS50873"/>
    </source>
</evidence>
<dbReference type="FunFam" id="1.10.420.10:FF:000001">
    <property type="entry name" value="Peroxidase"/>
    <property type="match status" value="2"/>
</dbReference>
<keyword evidence="8 15" id="KW-0106">Calcium</keyword>
<feature type="domain" description="Plant heme peroxidase family profile" evidence="20">
    <location>
        <begin position="25"/>
        <end position="286"/>
    </location>
</feature>
<proteinExistence type="inferred from homology"/>
<dbReference type="PRINTS" id="PR00458">
    <property type="entry name" value="PEROXIDASE"/>
</dbReference>
<feature type="disulfide bond" evidence="17">
    <location>
        <begin position="201"/>
        <end position="226"/>
    </location>
</feature>
<evidence type="ECO:0000256" key="18">
    <source>
        <dbReference type="SAM" id="MobiDB-lite"/>
    </source>
</evidence>
<dbReference type="InterPro" id="IPR019794">
    <property type="entry name" value="Peroxidases_AS"/>
</dbReference>
<evidence type="ECO:0000256" key="12">
    <source>
        <dbReference type="ARBA" id="ARBA00023180"/>
    </source>
</evidence>
<dbReference type="Proteomes" id="UP000701853">
    <property type="component" value="Chromosome 9"/>
</dbReference>
<keyword evidence="6" id="KW-0349">Heme</keyword>
<dbReference type="PROSITE" id="PS50873">
    <property type="entry name" value="PEROXIDASE_4"/>
    <property type="match status" value="2"/>
</dbReference>
<dbReference type="Pfam" id="PF00141">
    <property type="entry name" value="peroxidase"/>
    <property type="match status" value="2"/>
</dbReference>
<feature type="binding site" evidence="15">
    <location>
        <position position="74"/>
    </location>
    <ligand>
        <name>Ca(2+)</name>
        <dbReference type="ChEBI" id="CHEBI:29108"/>
        <label>1</label>
    </ligand>
</feature>
<evidence type="ECO:0000256" key="1">
    <source>
        <dbReference type="ARBA" id="ARBA00000189"/>
    </source>
</evidence>
<keyword evidence="10 15" id="KW-0408">Iron</keyword>
<feature type="binding site" evidence="15">
    <location>
        <position position="76"/>
    </location>
    <ligand>
        <name>Ca(2+)</name>
        <dbReference type="ChEBI" id="CHEBI:29108"/>
        <label>1</label>
    </ligand>
</feature>
<evidence type="ECO:0000256" key="7">
    <source>
        <dbReference type="ARBA" id="ARBA00022723"/>
    </source>
</evidence>
<evidence type="ECO:0000256" key="16">
    <source>
        <dbReference type="PIRSR" id="PIRSR600823-4"/>
    </source>
</evidence>
<feature type="binding site" evidence="15">
    <location>
        <position position="67"/>
    </location>
    <ligand>
        <name>Ca(2+)</name>
        <dbReference type="ChEBI" id="CHEBI:29108"/>
        <label>1</label>
    </ligand>
</feature>
<dbReference type="InterPro" id="IPR002016">
    <property type="entry name" value="Haem_peroxidase"/>
</dbReference>
<dbReference type="InterPro" id="IPR010255">
    <property type="entry name" value="Haem_peroxidase_sf"/>
</dbReference>
<dbReference type="OrthoDB" id="2113341at2759"/>
<keyword evidence="7 15" id="KW-0479">Metal-binding</keyword>
<dbReference type="EC" id="1.11.1.7" evidence="4"/>
<evidence type="ECO:0000256" key="5">
    <source>
        <dbReference type="ARBA" id="ARBA00022559"/>
    </source>
</evidence>
<comment type="caution">
    <text evidence="21">The sequence shown here is derived from an EMBL/GenBank/DDBJ whole genome shotgun (WGS) entry which is preliminary data.</text>
</comment>
<comment type="similarity">
    <text evidence="3">Belongs to the peroxidase family. Ascorbate peroxidase subfamily.</text>
</comment>
<evidence type="ECO:0000256" key="14">
    <source>
        <dbReference type="PIRSR" id="PIRSR600823-2"/>
    </source>
</evidence>
<evidence type="ECO:0000256" key="6">
    <source>
        <dbReference type="ARBA" id="ARBA00022617"/>
    </source>
</evidence>
<reference evidence="21 22" key="1">
    <citation type="journal article" date="2021" name="bioRxiv">
        <title>The Gossypium anomalum genome as a resource for cotton improvement and evolutionary analysis of hybrid incompatibility.</title>
        <authorList>
            <person name="Grover C.E."/>
            <person name="Yuan D."/>
            <person name="Arick M.A."/>
            <person name="Miller E.R."/>
            <person name="Hu G."/>
            <person name="Peterson D.G."/>
            <person name="Wendel J.F."/>
            <person name="Udall J.A."/>
        </authorList>
    </citation>
    <scope>NUCLEOTIDE SEQUENCE [LARGE SCALE GENOMIC DNA]</scope>
    <source>
        <strain evidence="21">JFW-Udall</strain>
        <tissue evidence="21">Leaf</tissue>
    </source>
</reference>
<organism evidence="21 22">
    <name type="scientific">Gossypium anomalum</name>
    <dbReference type="NCBI Taxonomy" id="47600"/>
    <lineage>
        <taxon>Eukaryota</taxon>
        <taxon>Viridiplantae</taxon>
        <taxon>Streptophyta</taxon>
        <taxon>Embryophyta</taxon>
        <taxon>Tracheophyta</taxon>
        <taxon>Spermatophyta</taxon>
        <taxon>Magnoliopsida</taxon>
        <taxon>eudicotyledons</taxon>
        <taxon>Gunneridae</taxon>
        <taxon>Pentapetalae</taxon>
        <taxon>rosids</taxon>
        <taxon>malvids</taxon>
        <taxon>Malvales</taxon>
        <taxon>Malvaceae</taxon>
        <taxon>Malvoideae</taxon>
        <taxon>Gossypium</taxon>
    </lineage>
</organism>
<dbReference type="GO" id="GO:0046872">
    <property type="term" value="F:metal ion binding"/>
    <property type="evidence" value="ECO:0007669"/>
    <property type="project" value="UniProtKB-KW"/>
</dbReference>
<evidence type="ECO:0000256" key="2">
    <source>
        <dbReference type="ARBA" id="ARBA00002322"/>
    </source>
</evidence>
<feature type="signal peptide" evidence="19">
    <location>
        <begin position="1"/>
        <end position="20"/>
    </location>
</feature>
<feature type="binding site" evidence="15">
    <location>
        <position position="246"/>
    </location>
    <ligand>
        <name>Ca(2+)</name>
        <dbReference type="ChEBI" id="CHEBI:29108"/>
        <label>2</label>
    </ligand>
</feature>
<name>A0A8J5YFV3_9ROSI</name>
<feature type="binding site" evidence="15">
    <location>
        <position position="88"/>
    </location>
    <ligand>
        <name>Ca(2+)</name>
        <dbReference type="ChEBI" id="CHEBI:29108"/>
        <label>1</label>
    </ligand>
</feature>
<evidence type="ECO:0000256" key="9">
    <source>
        <dbReference type="ARBA" id="ARBA00023002"/>
    </source>
</evidence>
<accession>A0A8J5YFV3</accession>
<dbReference type="InterPro" id="IPR033905">
    <property type="entry name" value="Secretory_peroxidase"/>
</dbReference>
<evidence type="ECO:0000256" key="3">
    <source>
        <dbReference type="ARBA" id="ARBA00006873"/>
    </source>
</evidence>
<evidence type="ECO:0000313" key="21">
    <source>
        <dbReference type="EMBL" id="KAG8484454.1"/>
    </source>
</evidence>
<dbReference type="FunFam" id="1.10.520.10:FF:000009">
    <property type="entry name" value="Peroxidase"/>
    <property type="match status" value="1"/>
</dbReference>
<evidence type="ECO:0000256" key="13">
    <source>
        <dbReference type="PIRSR" id="PIRSR600823-1"/>
    </source>
</evidence>
<dbReference type="PROSITE" id="PS00436">
    <property type="entry name" value="PEROXIDASE_2"/>
    <property type="match status" value="1"/>
</dbReference>
<evidence type="ECO:0000256" key="10">
    <source>
        <dbReference type="ARBA" id="ARBA00023004"/>
    </source>
</evidence>
<evidence type="ECO:0000256" key="11">
    <source>
        <dbReference type="ARBA" id="ARBA00023157"/>
    </source>
</evidence>
<protein>
    <recommendedName>
        <fullName evidence="4">peroxidase</fullName>
        <ecNumber evidence="4">1.11.1.7</ecNumber>
    </recommendedName>
</protein>
<feature type="binding site" evidence="15">
    <location>
        <position position="70"/>
    </location>
    <ligand>
        <name>Ca(2+)</name>
        <dbReference type="ChEBI" id="CHEBI:29108"/>
        <label>1</label>
    </ligand>
</feature>
<dbReference type="GO" id="GO:0042744">
    <property type="term" value="P:hydrogen peroxide catabolic process"/>
    <property type="evidence" value="ECO:0007669"/>
    <property type="project" value="InterPro"/>
</dbReference>
<feature type="binding site" description="axial binding residue" evidence="15">
    <location>
        <position position="194"/>
    </location>
    <ligand>
        <name>heme b</name>
        <dbReference type="ChEBI" id="CHEBI:60344"/>
    </ligand>
    <ligandPart>
        <name>Fe</name>
        <dbReference type="ChEBI" id="CHEBI:18248"/>
    </ligandPart>
</feature>
<comment type="cofactor">
    <cofactor evidence="15">
        <name>heme b</name>
        <dbReference type="ChEBI" id="CHEBI:60344"/>
    </cofactor>
    <text evidence="15">Binds 1 heme b (iron(II)-protoporphyrin IX) group per subunit.</text>
</comment>
<feature type="binding site" evidence="15">
    <location>
        <position position="72"/>
    </location>
    <ligand>
        <name>Ca(2+)</name>
        <dbReference type="ChEBI" id="CHEBI:29108"/>
        <label>1</label>
    </ligand>
</feature>
<dbReference type="Gene3D" id="1.10.520.10">
    <property type="match status" value="2"/>
</dbReference>
<keyword evidence="22" id="KW-1185">Reference proteome</keyword>
<keyword evidence="12" id="KW-0325">Glycoprotein</keyword>